<protein>
    <recommendedName>
        <fullName evidence="10">G-protein coupled receptors family 1 profile domain-containing protein</fullName>
    </recommendedName>
</protein>
<dbReference type="GO" id="GO:0004930">
    <property type="term" value="F:G protein-coupled receptor activity"/>
    <property type="evidence" value="ECO:0007669"/>
    <property type="project" value="UniProtKB-KW"/>
</dbReference>
<gene>
    <name evidence="11" type="ORF">CONCODRAFT_9259</name>
</gene>
<feature type="domain" description="G-protein coupled receptors family 1 profile" evidence="10">
    <location>
        <begin position="1"/>
        <end position="219"/>
    </location>
</feature>
<evidence type="ECO:0000256" key="9">
    <source>
        <dbReference type="SAM" id="Phobius"/>
    </source>
</evidence>
<dbReference type="PANTHER" id="PTHR24228:SF59">
    <property type="entry name" value="NEUROPEPTIDE RECEPTOR 15"/>
    <property type="match status" value="1"/>
</dbReference>
<dbReference type="PROSITE" id="PS00237">
    <property type="entry name" value="G_PROTEIN_RECEP_F1_1"/>
    <property type="match status" value="1"/>
</dbReference>
<dbReference type="InterPro" id="IPR017452">
    <property type="entry name" value="GPCR_Rhodpsn_7TM"/>
</dbReference>
<feature type="transmembrane region" description="Helical" evidence="9">
    <location>
        <begin position="168"/>
        <end position="189"/>
    </location>
</feature>
<accession>A0A137P0P3</accession>
<organism evidence="11 12">
    <name type="scientific">Conidiobolus coronatus (strain ATCC 28846 / CBS 209.66 / NRRL 28638)</name>
    <name type="common">Delacroixia coronata</name>
    <dbReference type="NCBI Taxonomy" id="796925"/>
    <lineage>
        <taxon>Eukaryota</taxon>
        <taxon>Fungi</taxon>
        <taxon>Fungi incertae sedis</taxon>
        <taxon>Zoopagomycota</taxon>
        <taxon>Entomophthoromycotina</taxon>
        <taxon>Entomophthoromycetes</taxon>
        <taxon>Entomophthorales</taxon>
        <taxon>Ancylistaceae</taxon>
        <taxon>Conidiobolus</taxon>
    </lineage>
</organism>
<dbReference type="EMBL" id="KQ964574">
    <property type="protein sequence ID" value="KXN68461.1"/>
    <property type="molecule type" value="Genomic_DNA"/>
</dbReference>
<keyword evidence="8" id="KW-0807">Transducer</keyword>
<evidence type="ECO:0000256" key="6">
    <source>
        <dbReference type="ARBA" id="ARBA00023136"/>
    </source>
</evidence>
<dbReference type="Proteomes" id="UP000070444">
    <property type="component" value="Unassembled WGS sequence"/>
</dbReference>
<dbReference type="AlphaFoldDB" id="A0A137P0P3"/>
<evidence type="ECO:0000256" key="7">
    <source>
        <dbReference type="ARBA" id="ARBA00023170"/>
    </source>
</evidence>
<feature type="transmembrane region" description="Helical" evidence="9">
    <location>
        <begin position="67"/>
        <end position="89"/>
    </location>
</feature>
<comment type="subcellular location">
    <subcellularLocation>
        <location evidence="1">Cell membrane</location>
        <topology evidence="1">Multi-pass membrane protein</topology>
    </subcellularLocation>
</comment>
<evidence type="ECO:0000256" key="4">
    <source>
        <dbReference type="ARBA" id="ARBA00022989"/>
    </source>
</evidence>
<dbReference type="CDD" id="cd00637">
    <property type="entry name" value="7tm_classA_rhodopsin-like"/>
    <property type="match status" value="1"/>
</dbReference>
<dbReference type="PANTHER" id="PTHR24228">
    <property type="entry name" value="B2 BRADYKININ RECEPTOR/ANGIOTENSIN II RECEPTOR"/>
    <property type="match status" value="1"/>
</dbReference>
<feature type="transmembrane region" description="Helical" evidence="9">
    <location>
        <begin position="112"/>
        <end position="133"/>
    </location>
</feature>
<keyword evidence="6 9" id="KW-0472">Membrane</keyword>
<keyword evidence="4 9" id="KW-1133">Transmembrane helix</keyword>
<dbReference type="GO" id="GO:0005886">
    <property type="term" value="C:plasma membrane"/>
    <property type="evidence" value="ECO:0007669"/>
    <property type="project" value="UniProtKB-SubCell"/>
</dbReference>
<feature type="transmembrane region" description="Helical" evidence="9">
    <location>
        <begin position="32"/>
        <end position="55"/>
    </location>
</feature>
<feature type="transmembrane region" description="Helical" evidence="9">
    <location>
        <begin position="195"/>
        <end position="221"/>
    </location>
</feature>
<keyword evidence="7" id="KW-0675">Receptor</keyword>
<dbReference type="Pfam" id="PF00001">
    <property type="entry name" value="7tm_1"/>
    <property type="match status" value="1"/>
</dbReference>
<evidence type="ECO:0000313" key="11">
    <source>
        <dbReference type="EMBL" id="KXN68461.1"/>
    </source>
</evidence>
<dbReference type="PROSITE" id="PS50262">
    <property type="entry name" value="G_PROTEIN_RECEP_F1_2"/>
    <property type="match status" value="1"/>
</dbReference>
<keyword evidence="12" id="KW-1185">Reference proteome</keyword>
<evidence type="ECO:0000313" key="12">
    <source>
        <dbReference type="Proteomes" id="UP000070444"/>
    </source>
</evidence>
<evidence type="ECO:0000256" key="3">
    <source>
        <dbReference type="ARBA" id="ARBA00022692"/>
    </source>
</evidence>
<proteinExistence type="predicted"/>
<evidence type="ECO:0000256" key="8">
    <source>
        <dbReference type="ARBA" id="ARBA00023224"/>
    </source>
</evidence>
<keyword evidence="5" id="KW-0297">G-protein coupled receptor</keyword>
<reference evidence="11 12" key="1">
    <citation type="journal article" date="2015" name="Genome Biol. Evol.">
        <title>Phylogenomic analyses indicate that early fungi evolved digesting cell walls of algal ancestors of land plants.</title>
        <authorList>
            <person name="Chang Y."/>
            <person name="Wang S."/>
            <person name="Sekimoto S."/>
            <person name="Aerts A.L."/>
            <person name="Choi C."/>
            <person name="Clum A."/>
            <person name="LaButti K.M."/>
            <person name="Lindquist E.A."/>
            <person name="Yee Ngan C."/>
            <person name="Ohm R.A."/>
            <person name="Salamov A.A."/>
            <person name="Grigoriev I.V."/>
            <person name="Spatafora J.W."/>
            <person name="Berbee M.L."/>
        </authorList>
    </citation>
    <scope>NUCLEOTIDE SEQUENCE [LARGE SCALE GENOMIC DNA]</scope>
    <source>
        <strain evidence="11 12">NRRL 28638</strain>
    </source>
</reference>
<dbReference type="Gene3D" id="1.20.1070.10">
    <property type="entry name" value="Rhodopsin 7-helix transmembrane proteins"/>
    <property type="match status" value="1"/>
</dbReference>
<dbReference type="SUPFAM" id="SSF81321">
    <property type="entry name" value="Family A G protein-coupled receptor-like"/>
    <property type="match status" value="1"/>
</dbReference>
<evidence type="ECO:0000256" key="2">
    <source>
        <dbReference type="ARBA" id="ARBA00022475"/>
    </source>
</evidence>
<evidence type="ECO:0000259" key="10">
    <source>
        <dbReference type="PROSITE" id="PS50262"/>
    </source>
</evidence>
<name>A0A137P0P3_CONC2</name>
<evidence type="ECO:0000256" key="1">
    <source>
        <dbReference type="ARBA" id="ARBA00004651"/>
    </source>
</evidence>
<dbReference type="InterPro" id="IPR000276">
    <property type="entry name" value="GPCR_Rhodpsn"/>
</dbReference>
<keyword evidence="3 9" id="KW-0812">Transmembrane</keyword>
<keyword evidence="2" id="KW-1003">Cell membrane</keyword>
<sequence>MSEGLLVFPSALTDLLNLPQYNPANLNCNVNAILYTLLFGTEINLVALVAIERYLLIIHDIVLKERYYYLILAGFFAINISSCMVSLHFDGFSLHPTGVYCLFNLNNFGGKLGISIVAVSVLSAQVIIYYCYIRIMFTRRSAMLKIRDWCPSKYDEITKQANNTIFRASLVILTSTITTIPYCILTIIGLANPSFFTIIVDFIMTILILLNIIMNTLLLLIMRADILEKLKYKLTGISSIQFGPNASGEDIRLSYMT</sequence>
<evidence type="ECO:0000256" key="5">
    <source>
        <dbReference type="ARBA" id="ARBA00023040"/>
    </source>
</evidence>